<gene>
    <name evidence="4" type="ORF">K8U61_23495</name>
</gene>
<dbReference type="Gene3D" id="3.40.50.150">
    <property type="entry name" value="Vaccinia Virus protein VP39"/>
    <property type="match status" value="1"/>
</dbReference>
<name>A0ABS7UKI1_9ACTN</name>
<keyword evidence="2" id="KW-0808">Transferase</keyword>
<sequence length="249" mass="26974">MSSVREWDAASYDALPLPHVAWGQRVLDRMELAGLGGDELVLDAGCGTGRDAAALLERWPGVRVVGIDGSQQMLDQARERLGDRATLVRADLTRPPLPVPEPVDAVMSVAAFHWIQDHAGLFANLRAAMRPGAALTTDCGGRGNVAGVNRALARVTGEEHDGWEFAGEDDTRARLLDAGFEVRSVVLRADPFRCEDADVLERYLATVVLGSKLDALPEADRAGFVRDVRLALDEPVVDYVRLEIDAVAR</sequence>
<dbReference type="PANTHER" id="PTHR43861">
    <property type="entry name" value="TRANS-ACONITATE 2-METHYLTRANSFERASE-RELATED"/>
    <property type="match status" value="1"/>
</dbReference>
<organism evidence="4 5">
    <name type="scientific">Nocardioides mangrovi</name>
    <dbReference type="NCBI Taxonomy" id="2874580"/>
    <lineage>
        <taxon>Bacteria</taxon>
        <taxon>Bacillati</taxon>
        <taxon>Actinomycetota</taxon>
        <taxon>Actinomycetes</taxon>
        <taxon>Propionibacteriales</taxon>
        <taxon>Nocardioidaceae</taxon>
        <taxon>Nocardioides</taxon>
    </lineage>
</organism>
<dbReference type="GO" id="GO:0032259">
    <property type="term" value="P:methylation"/>
    <property type="evidence" value="ECO:0007669"/>
    <property type="project" value="UniProtKB-KW"/>
</dbReference>
<dbReference type="Proteomes" id="UP000780875">
    <property type="component" value="Unassembled WGS sequence"/>
</dbReference>
<accession>A0ABS7UKI1</accession>
<proteinExistence type="predicted"/>
<dbReference type="InterPro" id="IPR041698">
    <property type="entry name" value="Methyltransf_25"/>
</dbReference>
<dbReference type="GO" id="GO:0008168">
    <property type="term" value="F:methyltransferase activity"/>
    <property type="evidence" value="ECO:0007669"/>
    <property type="project" value="UniProtKB-KW"/>
</dbReference>
<comment type="caution">
    <text evidence="4">The sequence shown here is derived from an EMBL/GenBank/DDBJ whole genome shotgun (WGS) entry which is preliminary data.</text>
</comment>
<evidence type="ECO:0000313" key="4">
    <source>
        <dbReference type="EMBL" id="MBZ5741148.1"/>
    </source>
</evidence>
<protein>
    <submittedName>
        <fullName evidence="4">Methyltransferase domain-containing protein</fullName>
    </submittedName>
</protein>
<evidence type="ECO:0000256" key="2">
    <source>
        <dbReference type="ARBA" id="ARBA00022679"/>
    </source>
</evidence>
<keyword evidence="5" id="KW-1185">Reference proteome</keyword>
<dbReference type="RefSeq" id="WP_224125447.1">
    <property type="nucleotide sequence ID" value="NZ_JAIQZJ010000025.1"/>
</dbReference>
<dbReference type="SUPFAM" id="SSF53335">
    <property type="entry name" value="S-adenosyl-L-methionine-dependent methyltransferases"/>
    <property type="match status" value="1"/>
</dbReference>
<keyword evidence="1 4" id="KW-0489">Methyltransferase</keyword>
<evidence type="ECO:0000259" key="3">
    <source>
        <dbReference type="Pfam" id="PF13649"/>
    </source>
</evidence>
<dbReference type="PANTHER" id="PTHR43861:SF1">
    <property type="entry name" value="TRANS-ACONITATE 2-METHYLTRANSFERASE"/>
    <property type="match status" value="1"/>
</dbReference>
<evidence type="ECO:0000313" key="5">
    <source>
        <dbReference type="Proteomes" id="UP000780875"/>
    </source>
</evidence>
<dbReference type="InterPro" id="IPR029063">
    <property type="entry name" value="SAM-dependent_MTases_sf"/>
</dbReference>
<feature type="domain" description="Methyltransferase" evidence="3">
    <location>
        <begin position="41"/>
        <end position="132"/>
    </location>
</feature>
<dbReference type="EMBL" id="JAIQZJ010000025">
    <property type="protein sequence ID" value="MBZ5741148.1"/>
    <property type="molecule type" value="Genomic_DNA"/>
</dbReference>
<dbReference type="CDD" id="cd02440">
    <property type="entry name" value="AdoMet_MTases"/>
    <property type="match status" value="1"/>
</dbReference>
<reference evidence="4 5" key="1">
    <citation type="submission" date="2021-09" db="EMBL/GenBank/DDBJ databases">
        <title>Whole genome sequence of Nocardioides sp. GBK3QG-3.</title>
        <authorList>
            <person name="Tuo L."/>
        </authorList>
    </citation>
    <scope>NUCLEOTIDE SEQUENCE [LARGE SCALE GENOMIC DNA]</scope>
    <source>
        <strain evidence="4 5">GBK3QG-3</strain>
    </source>
</reference>
<dbReference type="Pfam" id="PF13649">
    <property type="entry name" value="Methyltransf_25"/>
    <property type="match status" value="1"/>
</dbReference>
<evidence type="ECO:0000256" key="1">
    <source>
        <dbReference type="ARBA" id="ARBA00022603"/>
    </source>
</evidence>